<keyword evidence="3 10" id="KW-0812">Transmembrane</keyword>
<evidence type="ECO:0000256" key="4">
    <source>
        <dbReference type="ARBA" id="ARBA00022960"/>
    </source>
</evidence>
<keyword evidence="6 10" id="KW-1133">Transmembrane helix</keyword>
<reference evidence="12 13" key="1">
    <citation type="submission" date="2006-03" db="EMBL/GenBank/DDBJ databases">
        <authorList>
            <person name="Giovannoni S.J."/>
            <person name="Cho J.-C."/>
            <person name="Ferriera S."/>
            <person name="Johnson J."/>
            <person name="Kravitz S."/>
            <person name="Halpern A."/>
            <person name="Remington K."/>
            <person name="Beeson K."/>
            <person name="Tran B."/>
            <person name="Rogers Y.-H."/>
            <person name="Friedman R."/>
            <person name="Venter J.C."/>
        </authorList>
    </citation>
    <scope>NUCLEOTIDE SEQUENCE [LARGE SCALE GENOMIC DNA]</scope>
    <source>
        <strain evidence="12 13">HTCC2207</strain>
    </source>
</reference>
<keyword evidence="7 10" id="KW-0472">Membrane</keyword>
<dbReference type="PANTHER" id="PTHR47019">
    <property type="entry name" value="LIPID II FLIPPASE MURJ"/>
    <property type="match status" value="1"/>
</dbReference>
<evidence type="ECO:0000256" key="8">
    <source>
        <dbReference type="ARBA" id="ARBA00060041"/>
    </source>
</evidence>
<name>Q1YRL8_9GAMM</name>
<feature type="transmembrane region" description="Helical" evidence="10">
    <location>
        <begin position="295"/>
        <end position="313"/>
    </location>
</feature>
<dbReference type="PIRSF" id="PIRSF002869">
    <property type="entry name" value="MviN"/>
    <property type="match status" value="1"/>
</dbReference>
<dbReference type="HOGENOM" id="CLU_006797_5_3_6"/>
<keyword evidence="10 11" id="KW-0813">Transport</keyword>
<dbReference type="GO" id="GO:0015648">
    <property type="term" value="F:lipid-linked peptidoglycan transporter activity"/>
    <property type="evidence" value="ECO:0007669"/>
    <property type="project" value="UniProtKB-UniRule"/>
</dbReference>
<evidence type="ECO:0000313" key="13">
    <source>
        <dbReference type="Proteomes" id="UP000005555"/>
    </source>
</evidence>
<dbReference type="GO" id="GO:0008360">
    <property type="term" value="P:regulation of cell shape"/>
    <property type="evidence" value="ECO:0007669"/>
    <property type="project" value="UniProtKB-UniRule"/>
</dbReference>
<evidence type="ECO:0000256" key="5">
    <source>
        <dbReference type="ARBA" id="ARBA00022984"/>
    </source>
</evidence>
<feature type="transmembrane region" description="Helical" evidence="10">
    <location>
        <begin position="182"/>
        <end position="203"/>
    </location>
</feature>
<evidence type="ECO:0000256" key="7">
    <source>
        <dbReference type="ARBA" id="ARBA00023136"/>
    </source>
</evidence>
<keyword evidence="10 11" id="KW-0961">Cell wall biogenesis/degradation</keyword>
<dbReference type="Proteomes" id="UP000005555">
    <property type="component" value="Unassembled WGS sequence"/>
</dbReference>
<dbReference type="PANTHER" id="PTHR47019:SF1">
    <property type="entry name" value="LIPID II FLIPPASE MURJ"/>
    <property type="match status" value="1"/>
</dbReference>
<dbReference type="UniPathway" id="UPA00219"/>
<evidence type="ECO:0000256" key="1">
    <source>
        <dbReference type="ARBA" id="ARBA00004651"/>
    </source>
</evidence>
<dbReference type="NCBIfam" id="TIGR01695">
    <property type="entry name" value="murJ_mviN"/>
    <property type="match status" value="1"/>
</dbReference>
<feature type="transmembrane region" description="Helical" evidence="10">
    <location>
        <begin position="437"/>
        <end position="457"/>
    </location>
</feature>
<keyword evidence="13" id="KW-1185">Reference proteome</keyword>
<evidence type="ECO:0000256" key="9">
    <source>
        <dbReference type="ARBA" id="ARBA00061532"/>
    </source>
</evidence>
<evidence type="ECO:0000313" key="12">
    <source>
        <dbReference type="EMBL" id="EAS47027.1"/>
    </source>
</evidence>
<dbReference type="GO" id="GO:0005886">
    <property type="term" value="C:plasma membrane"/>
    <property type="evidence" value="ECO:0007669"/>
    <property type="project" value="UniProtKB-SubCell"/>
</dbReference>
<comment type="similarity">
    <text evidence="9 10 11">Belongs to the MurJ/MviN family.</text>
</comment>
<protein>
    <recommendedName>
        <fullName evidence="10">Probable lipid II flippase MurJ</fullName>
    </recommendedName>
</protein>
<feature type="transmembrane region" description="Helical" evidence="10">
    <location>
        <begin position="512"/>
        <end position="534"/>
    </location>
</feature>
<dbReference type="GO" id="GO:0009252">
    <property type="term" value="P:peptidoglycan biosynthetic process"/>
    <property type="evidence" value="ECO:0007669"/>
    <property type="project" value="UniProtKB-UniRule"/>
</dbReference>
<feature type="transmembrane region" description="Helical" evidence="10">
    <location>
        <begin position="209"/>
        <end position="229"/>
    </location>
</feature>
<evidence type="ECO:0000256" key="6">
    <source>
        <dbReference type="ARBA" id="ARBA00022989"/>
    </source>
</evidence>
<keyword evidence="5 10" id="KW-0573">Peptidoglycan synthesis</keyword>
<dbReference type="STRING" id="314287.GB2207_05342"/>
<feature type="transmembrane region" description="Helical" evidence="10">
    <location>
        <begin position="154"/>
        <end position="175"/>
    </location>
</feature>
<feature type="transmembrane region" description="Helical" evidence="10">
    <location>
        <begin position="378"/>
        <end position="398"/>
    </location>
</feature>
<feature type="transmembrane region" description="Helical" evidence="10">
    <location>
        <begin position="410"/>
        <end position="431"/>
    </location>
</feature>
<keyword evidence="10" id="KW-0997">Cell inner membrane</keyword>
<feature type="transmembrane region" description="Helical" evidence="10">
    <location>
        <begin position="111"/>
        <end position="134"/>
    </location>
</feature>
<keyword evidence="4 10" id="KW-0133">Cell shape</keyword>
<dbReference type="GO" id="GO:0034204">
    <property type="term" value="P:lipid translocation"/>
    <property type="evidence" value="ECO:0007669"/>
    <property type="project" value="TreeGrafter"/>
</dbReference>
<keyword evidence="2 10" id="KW-1003">Cell membrane</keyword>
<evidence type="ECO:0000256" key="10">
    <source>
        <dbReference type="HAMAP-Rule" id="MF_02078"/>
    </source>
</evidence>
<feature type="transmembrane region" description="Helical" evidence="10">
    <location>
        <begin position="469"/>
        <end position="492"/>
    </location>
</feature>
<feature type="transmembrane region" description="Helical" evidence="10">
    <location>
        <begin position="46"/>
        <end position="65"/>
    </location>
</feature>
<comment type="caution">
    <text evidence="12">The sequence shown here is derived from an EMBL/GenBank/DDBJ whole genome shotgun (WGS) entry which is preliminary data.</text>
</comment>
<accession>Q1YRL8</accession>
<evidence type="ECO:0000256" key="11">
    <source>
        <dbReference type="PIRNR" id="PIRNR002869"/>
    </source>
</evidence>
<dbReference type="eggNOG" id="COG0728">
    <property type="taxonomic scope" value="Bacteria"/>
</dbReference>
<comment type="pathway">
    <text evidence="10">Cell wall biogenesis; peptidoglycan biosynthesis.</text>
</comment>
<dbReference type="PRINTS" id="PR01806">
    <property type="entry name" value="VIRFACTRMVIN"/>
</dbReference>
<comment type="subcellular location">
    <subcellularLocation>
        <location evidence="10">Cell inner membrane</location>
        <topology evidence="10">Multi-pass membrane protein</topology>
    </subcellularLocation>
    <subcellularLocation>
        <location evidence="1">Cell membrane</location>
        <topology evidence="1">Multi-pass membrane protein</topology>
    </subcellularLocation>
</comment>
<evidence type="ECO:0000256" key="2">
    <source>
        <dbReference type="ARBA" id="ARBA00022475"/>
    </source>
</evidence>
<dbReference type="Pfam" id="PF03023">
    <property type="entry name" value="MurJ"/>
    <property type="match status" value="1"/>
</dbReference>
<organism evidence="12 13">
    <name type="scientific">gamma proteobacterium HTCC2207</name>
    <dbReference type="NCBI Taxonomy" id="314287"/>
    <lineage>
        <taxon>Bacteria</taxon>
        <taxon>Pseudomonadati</taxon>
        <taxon>Pseudomonadota</taxon>
        <taxon>Gammaproteobacteria</taxon>
        <taxon>Cellvibrionales</taxon>
        <taxon>Porticoccaceae</taxon>
        <taxon>SAR92 clade</taxon>
    </lineage>
</organism>
<dbReference type="GO" id="GO:0071555">
    <property type="term" value="P:cell wall organization"/>
    <property type="evidence" value="ECO:0007669"/>
    <property type="project" value="UniProtKB-UniRule"/>
</dbReference>
<gene>
    <name evidence="10" type="primary">murJ</name>
    <name evidence="12" type="ORF">GB2207_05342</name>
</gene>
<dbReference type="InterPro" id="IPR051050">
    <property type="entry name" value="Lipid_II_flippase_MurJ/MviN"/>
</dbReference>
<feature type="transmembrane region" description="Helical" evidence="10">
    <location>
        <begin position="250"/>
        <end position="270"/>
    </location>
</feature>
<dbReference type="InterPro" id="IPR004268">
    <property type="entry name" value="MurJ"/>
</dbReference>
<sequence length="550" mass="59908">MNQTPSNNPPQPPAKKVKADGGLLRSSGVVSLFTMLSRVLGLARDIIFARVIGAEALADVFFVAFKIPNFFRRLFAEGAFAQAFVPVLGEYRQNGSQAALKELINRVFGTLGMALLLLTLVIVIASPFFAALFAPKWYLNDPFKFNATAEMLRITFPYLLFISMTGVAGGILNSYDRFAVPAFTPVLLNMSLIAAALIAAPWFDQPTYALAWGVFAAGAIQFCFQLPFLARIHMLPVPVVDWHHPGVKKILKLMGPAIFGVSVSQINLMLDTMLATFLPTGSVSWLYYSDRLSELPLGVFAVAIATVILPNLSRHHAASSVEAYSQTLDWALRMVLLIAIPAAAALMLLAEPILATLFLYGEVMTPRDMSMATLSLRAYSLGLVAFMLIKVLAPGFFARQDMRTPVRIGVIAMVSNMALNLILVIPLHFYWQVGHVGLALATSLSAFLNALLLFLALRSKAIYLPGTAWMHFMVTLLLAVTLMVVTLVWLGGQFDAFDASLWQQLDWWQRSSSVACICLGGFAVYMAILGVGGMRLSDLKGPAKATTSGD</sequence>
<evidence type="ECO:0000256" key="3">
    <source>
        <dbReference type="ARBA" id="ARBA00022692"/>
    </source>
</evidence>
<dbReference type="EMBL" id="AAPI01000004">
    <property type="protein sequence ID" value="EAS47027.1"/>
    <property type="molecule type" value="Genomic_DNA"/>
</dbReference>
<dbReference type="HAMAP" id="MF_02078">
    <property type="entry name" value="MurJ_MviN"/>
    <property type="match status" value="1"/>
</dbReference>
<comment type="function">
    <text evidence="8 10 11">Involved in peptidoglycan biosynthesis. Transports lipid-linked peptidoglycan precursors from the inner to the outer leaflet of the cytoplasmic membrane.</text>
</comment>
<proteinExistence type="inferred from homology"/>
<dbReference type="CDD" id="cd13123">
    <property type="entry name" value="MATE_MurJ_like"/>
    <property type="match status" value="1"/>
</dbReference>
<dbReference type="AlphaFoldDB" id="Q1YRL8"/>
<feature type="transmembrane region" description="Helical" evidence="10">
    <location>
        <begin position="334"/>
        <end position="358"/>
    </location>
</feature>